<gene>
    <name evidence="3" type="ORF">UFOPK1722_02131</name>
</gene>
<name>A0A6J6GEX2_9ZZZZ</name>
<dbReference type="EMBL" id="CAEZTS010000293">
    <property type="protein sequence ID" value="CAB4599737.1"/>
    <property type="molecule type" value="Genomic_DNA"/>
</dbReference>
<feature type="transmembrane region" description="Helical" evidence="1">
    <location>
        <begin position="24"/>
        <end position="42"/>
    </location>
</feature>
<protein>
    <submittedName>
        <fullName evidence="3">Unannotated protein</fullName>
    </submittedName>
</protein>
<keyword evidence="1" id="KW-1133">Transmembrane helix</keyword>
<keyword evidence="1" id="KW-0472">Membrane</keyword>
<evidence type="ECO:0000256" key="1">
    <source>
        <dbReference type="SAM" id="Phobius"/>
    </source>
</evidence>
<dbReference type="SMART" id="SM00858">
    <property type="entry name" value="SAF"/>
    <property type="match status" value="1"/>
</dbReference>
<dbReference type="AlphaFoldDB" id="A0A6J6GEX2"/>
<evidence type="ECO:0000313" key="3">
    <source>
        <dbReference type="EMBL" id="CAB4599737.1"/>
    </source>
</evidence>
<dbReference type="Pfam" id="PF08666">
    <property type="entry name" value="SAF"/>
    <property type="match status" value="1"/>
</dbReference>
<organism evidence="3">
    <name type="scientific">freshwater metagenome</name>
    <dbReference type="NCBI Taxonomy" id="449393"/>
    <lineage>
        <taxon>unclassified sequences</taxon>
        <taxon>metagenomes</taxon>
        <taxon>ecological metagenomes</taxon>
    </lineage>
</organism>
<dbReference type="InterPro" id="IPR013974">
    <property type="entry name" value="SAF"/>
</dbReference>
<keyword evidence="1" id="KW-0812">Transmembrane</keyword>
<dbReference type="CDD" id="cd11614">
    <property type="entry name" value="SAF_CpaB_FlgA_like"/>
    <property type="match status" value="1"/>
</dbReference>
<reference evidence="3" key="1">
    <citation type="submission" date="2020-05" db="EMBL/GenBank/DDBJ databases">
        <authorList>
            <person name="Chiriac C."/>
            <person name="Salcher M."/>
            <person name="Ghai R."/>
            <person name="Kavagutti S V."/>
        </authorList>
    </citation>
    <scope>NUCLEOTIDE SEQUENCE</scope>
</reference>
<feature type="domain" description="SAF" evidence="2">
    <location>
        <begin position="49"/>
        <end position="112"/>
    </location>
</feature>
<proteinExistence type="predicted"/>
<evidence type="ECO:0000259" key="2">
    <source>
        <dbReference type="SMART" id="SM00858"/>
    </source>
</evidence>
<accession>A0A6J6GEX2</accession>
<sequence length="207" mass="21388">MTQTATHTNQTTVKRSSAVRTPEVAVGALIIAACVVGAMTWGRSAVVGTPVLVVTSDVKRGQVLRASDFGTITLTSSDDIELVRASSADDAVGLRATVDIDAGTPLTPAQLSAVSPLPAGRGLVGLTVVPGEAPAELNVGDSVRVLVTTRSADGSISSTVEPTVFEVWDITEPDPMDASRVVTLEVGVDEASTLLGREEIRLMKVNP</sequence>